<evidence type="ECO:0000313" key="1">
    <source>
        <dbReference type="EMBL" id="SMC70789.1"/>
    </source>
</evidence>
<organism evidence="1 2">
    <name type="scientific">Polynucleobacter kasalickyi</name>
    <dbReference type="NCBI Taxonomy" id="1938817"/>
    <lineage>
        <taxon>Bacteria</taxon>
        <taxon>Pseudomonadati</taxon>
        <taxon>Pseudomonadota</taxon>
        <taxon>Betaproteobacteria</taxon>
        <taxon>Burkholderiales</taxon>
        <taxon>Burkholderiaceae</taxon>
        <taxon>Polynucleobacter</taxon>
    </lineage>
</organism>
<name>A0A1W2BD07_9BURK</name>
<reference evidence="1 2" key="1">
    <citation type="submission" date="2017-04" db="EMBL/GenBank/DDBJ databases">
        <authorList>
            <person name="Afonso C.L."/>
            <person name="Miller P.J."/>
            <person name="Scott M.A."/>
            <person name="Spackman E."/>
            <person name="Goraichik I."/>
            <person name="Dimitrov K.M."/>
            <person name="Suarez D.L."/>
            <person name="Swayne D.E."/>
        </authorList>
    </citation>
    <scope>NUCLEOTIDE SEQUENCE [LARGE SCALE GENOMIC DNA]</scope>
    <source>
        <strain evidence="1 2">VK13</strain>
    </source>
</reference>
<gene>
    <name evidence="1" type="ORF">SAMN06296008_11273</name>
</gene>
<sequence length="43" mass="4654">MNVKTIQLIEDWAHRNLLIATKSGVDLSPAASLLKQHLQAAAS</sequence>
<dbReference type="AlphaFoldDB" id="A0A1W2BD07"/>
<dbReference type="STRING" id="1938817.SAMN06296008_11273"/>
<protein>
    <submittedName>
        <fullName evidence="1">Uncharacterized protein</fullName>
    </submittedName>
</protein>
<proteinExistence type="predicted"/>
<dbReference type="EMBL" id="FWXJ01000012">
    <property type="protein sequence ID" value="SMC70789.1"/>
    <property type="molecule type" value="Genomic_DNA"/>
</dbReference>
<dbReference type="RefSeq" id="WP_255372811.1">
    <property type="nucleotide sequence ID" value="NZ_FWXJ01000012.1"/>
</dbReference>
<dbReference type="Proteomes" id="UP000192708">
    <property type="component" value="Unassembled WGS sequence"/>
</dbReference>
<keyword evidence="2" id="KW-1185">Reference proteome</keyword>
<evidence type="ECO:0000313" key="2">
    <source>
        <dbReference type="Proteomes" id="UP000192708"/>
    </source>
</evidence>
<accession>A0A1W2BD07</accession>